<keyword evidence="3" id="KW-1185">Reference proteome</keyword>
<feature type="compositionally biased region" description="Polar residues" evidence="1">
    <location>
        <begin position="1"/>
        <end position="15"/>
    </location>
</feature>
<evidence type="ECO:0000313" key="2">
    <source>
        <dbReference type="EMBL" id="KAG5835116.1"/>
    </source>
</evidence>
<name>A0A9D3LRG4_ANGAN</name>
<feature type="compositionally biased region" description="Gly residues" evidence="1">
    <location>
        <begin position="37"/>
        <end position="47"/>
    </location>
</feature>
<gene>
    <name evidence="2" type="ORF">ANANG_G00268720</name>
</gene>
<accession>A0A9D3LRG4</accession>
<dbReference type="EMBL" id="JAFIRN010000015">
    <property type="protein sequence ID" value="KAG5835116.1"/>
    <property type="molecule type" value="Genomic_DNA"/>
</dbReference>
<feature type="region of interest" description="Disordered" evidence="1">
    <location>
        <begin position="1"/>
        <end position="47"/>
    </location>
</feature>
<organism evidence="2 3">
    <name type="scientific">Anguilla anguilla</name>
    <name type="common">European freshwater eel</name>
    <name type="synonym">Muraena anguilla</name>
    <dbReference type="NCBI Taxonomy" id="7936"/>
    <lineage>
        <taxon>Eukaryota</taxon>
        <taxon>Metazoa</taxon>
        <taxon>Chordata</taxon>
        <taxon>Craniata</taxon>
        <taxon>Vertebrata</taxon>
        <taxon>Euteleostomi</taxon>
        <taxon>Actinopterygii</taxon>
        <taxon>Neopterygii</taxon>
        <taxon>Teleostei</taxon>
        <taxon>Anguilliformes</taxon>
        <taxon>Anguillidae</taxon>
        <taxon>Anguilla</taxon>
    </lineage>
</organism>
<dbReference type="Proteomes" id="UP001044222">
    <property type="component" value="Chromosome 15"/>
</dbReference>
<comment type="caution">
    <text evidence="2">The sequence shown here is derived from an EMBL/GenBank/DDBJ whole genome shotgun (WGS) entry which is preliminary data.</text>
</comment>
<dbReference type="AlphaFoldDB" id="A0A9D3LRG4"/>
<reference evidence="2" key="1">
    <citation type="submission" date="2021-01" db="EMBL/GenBank/DDBJ databases">
        <title>A chromosome-scale assembly of European eel, Anguilla anguilla.</title>
        <authorList>
            <person name="Henkel C."/>
            <person name="Jong-Raadsen S.A."/>
            <person name="Dufour S."/>
            <person name="Weltzien F.-A."/>
            <person name="Palstra A.P."/>
            <person name="Pelster B."/>
            <person name="Spaink H.P."/>
            <person name="Van Den Thillart G.E."/>
            <person name="Jansen H."/>
            <person name="Zahm M."/>
            <person name="Klopp C."/>
            <person name="Cedric C."/>
            <person name="Louis A."/>
            <person name="Berthelot C."/>
            <person name="Parey E."/>
            <person name="Roest Crollius H."/>
            <person name="Montfort J."/>
            <person name="Robinson-Rechavi M."/>
            <person name="Bucao C."/>
            <person name="Bouchez O."/>
            <person name="Gislard M."/>
            <person name="Lluch J."/>
            <person name="Milhes M."/>
            <person name="Lampietro C."/>
            <person name="Lopez Roques C."/>
            <person name="Donnadieu C."/>
            <person name="Braasch I."/>
            <person name="Desvignes T."/>
            <person name="Postlethwait J."/>
            <person name="Bobe J."/>
            <person name="Guiguen Y."/>
            <person name="Dirks R."/>
        </authorList>
    </citation>
    <scope>NUCLEOTIDE SEQUENCE</scope>
    <source>
        <strain evidence="2">Tag_6206</strain>
        <tissue evidence="2">Liver</tissue>
    </source>
</reference>
<evidence type="ECO:0000256" key="1">
    <source>
        <dbReference type="SAM" id="MobiDB-lite"/>
    </source>
</evidence>
<protein>
    <submittedName>
        <fullName evidence="2">Uncharacterized protein</fullName>
    </submittedName>
</protein>
<sequence>MLSLRSTGVGSNGQTEKGRRFPCFGNVHPQSHAGPRDGSGNGNRNGGGGGTWIRSLCSPCMRRRGVTFPTVSVTGSHAFSRTSKPPPLLTHALPAHPLFDAWRYILGVDAGWRAHCVRALPGARAAEEMSLPASSELLSLEKGSRHRCSYSNGSPFATNKPIDIKTRRRW</sequence>
<proteinExistence type="predicted"/>
<evidence type="ECO:0000313" key="3">
    <source>
        <dbReference type="Proteomes" id="UP001044222"/>
    </source>
</evidence>